<organism evidence="1 2">
    <name type="scientific">Pseudomonas helleri</name>
    <dbReference type="NCBI Taxonomy" id="1608996"/>
    <lineage>
        <taxon>Bacteria</taxon>
        <taxon>Pseudomonadati</taxon>
        <taxon>Pseudomonadota</taxon>
        <taxon>Gammaproteobacteria</taxon>
        <taxon>Pseudomonadales</taxon>
        <taxon>Pseudomonadaceae</taxon>
        <taxon>Pseudomonas</taxon>
    </lineage>
</organism>
<dbReference type="RefSeq" id="WP_153331098.1">
    <property type="nucleotide sequence ID" value="NZ_WIWI01000279.1"/>
</dbReference>
<dbReference type="AlphaFoldDB" id="A0A7X1XJY0"/>
<sequence length="81" mass="9071">MYTTWGPIGGGNYALQFGVIGDNYWYGGYMGVLNVRTLQFNINNVSTVTQFMLANVWYDDYLMVQVNGAVVFNGPYGALRI</sequence>
<dbReference type="Proteomes" id="UP000489190">
    <property type="component" value="Unassembled WGS sequence"/>
</dbReference>
<dbReference type="EMBL" id="WIWI01000279">
    <property type="protein sequence ID" value="MQT92957.1"/>
    <property type="molecule type" value="Genomic_DNA"/>
</dbReference>
<accession>A0A7X1XJY0</accession>
<gene>
    <name evidence="1" type="ORF">GHO39_28285</name>
</gene>
<protein>
    <submittedName>
        <fullName evidence="1">Uncharacterized protein</fullName>
    </submittedName>
</protein>
<evidence type="ECO:0000313" key="2">
    <source>
        <dbReference type="Proteomes" id="UP000489190"/>
    </source>
</evidence>
<name>A0A7X1XJY0_9PSED</name>
<comment type="caution">
    <text evidence="1">The sequence shown here is derived from an EMBL/GenBank/DDBJ whole genome shotgun (WGS) entry which is preliminary data.</text>
</comment>
<proteinExistence type="predicted"/>
<reference evidence="1 2" key="1">
    <citation type="submission" date="2019-10" db="EMBL/GenBank/DDBJ databases">
        <title>Evaluation of single-gene subtyping targets for Pseudomonas.</title>
        <authorList>
            <person name="Reichler S.J."/>
            <person name="Orsi R.H."/>
            <person name="Wiedmann M."/>
            <person name="Martin N.H."/>
            <person name="Murphy S.I."/>
        </authorList>
    </citation>
    <scope>NUCLEOTIDE SEQUENCE [LARGE SCALE GENOMIC DNA]</scope>
    <source>
        <strain evidence="1 2">FSL R10-3254</strain>
    </source>
</reference>
<evidence type="ECO:0000313" key="1">
    <source>
        <dbReference type="EMBL" id="MQT92957.1"/>
    </source>
</evidence>